<dbReference type="AlphaFoldDB" id="A0A7U4E9Q1"/>
<evidence type="ECO:0000313" key="2">
    <source>
        <dbReference type="EMBL" id="AEM68774.1"/>
    </source>
</evidence>
<sequence>MNKKFISRNEIFADEIALINKETKQAGHDGKYTDYIQRTLNQLKVIDPQYFSTAISTTNKEFEDSRFYLGKSKLEQNINFEIIENIQAQLSFLKDINLNQTTNNNSKLQTNFLDDEKYYSANLKQLSLNIYSQLEASTKKYNNSEIIKTNFDSISNSKNSKLDKDSKLILDKVSNTKTSELVKECKTLNLEKLNELDRKRQMYQINTKWFSILFPICILVMIVSIIIPVFY</sequence>
<protein>
    <submittedName>
        <fullName evidence="2">Uncharacterized protein</fullName>
    </submittedName>
</protein>
<dbReference type="Proteomes" id="UP000008907">
    <property type="component" value="Chromosome"/>
</dbReference>
<dbReference type="KEGG" id="mpf:MPUT_0399"/>
<accession>A0A7U4E9Q1</accession>
<evidence type="ECO:0000256" key="1">
    <source>
        <dbReference type="SAM" id="Phobius"/>
    </source>
</evidence>
<feature type="transmembrane region" description="Helical" evidence="1">
    <location>
        <begin position="209"/>
        <end position="230"/>
    </location>
</feature>
<organism evidence="2 3">
    <name type="scientific">Mycoplasma putrefaciens (strain ATCC 15718 / NCTC 10155 / C30 KS-1 / KS-1)</name>
    <dbReference type="NCBI Taxonomy" id="743965"/>
    <lineage>
        <taxon>Bacteria</taxon>
        <taxon>Bacillati</taxon>
        <taxon>Mycoplasmatota</taxon>
        <taxon>Mollicutes</taxon>
        <taxon>Mycoplasmataceae</taxon>
        <taxon>Mycoplasma</taxon>
    </lineage>
</organism>
<name>A0A7U4E9Q1_MYCPK</name>
<keyword evidence="1" id="KW-1133">Transmembrane helix</keyword>
<evidence type="ECO:0000313" key="3">
    <source>
        <dbReference type="Proteomes" id="UP000008907"/>
    </source>
</evidence>
<keyword evidence="1" id="KW-0472">Membrane</keyword>
<reference evidence="2 3" key="1">
    <citation type="journal article" date="2011" name="J. Bacteriol.">
        <title>Genome Sequence of Mycoplasma putrefaciens Type Strain KS1.</title>
        <authorList>
            <person name="Calcutt M.J."/>
            <person name="Foecking M.F."/>
        </authorList>
    </citation>
    <scope>NUCLEOTIDE SEQUENCE [LARGE SCALE GENOMIC DNA]</scope>
    <source>
        <strain evidence="3">ATCC 15718 / NCTC 10155 / C30 KS-1 / KS-1</strain>
    </source>
</reference>
<dbReference type="EMBL" id="CP003021">
    <property type="protein sequence ID" value="AEM68774.1"/>
    <property type="molecule type" value="Genomic_DNA"/>
</dbReference>
<keyword evidence="1" id="KW-0812">Transmembrane</keyword>
<gene>
    <name evidence="2" type="ordered locus">MPUT_0399</name>
</gene>
<dbReference type="RefSeq" id="WP_014035130.1">
    <property type="nucleotide sequence ID" value="NC_015946.1"/>
</dbReference>
<proteinExistence type="predicted"/>